<reference evidence="3" key="2">
    <citation type="journal article" date="2007" name="Science">
        <title>Draft genome sequence of the sexually transmitted pathogen Trichomonas vaginalis.</title>
        <authorList>
            <person name="Carlton J.M."/>
            <person name="Hirt R.P."/>
            <person name="Silva J.C."/>
            <person name="Delcher A.L."/>
            <person name="Schatz M."/>
            <person name="Zhao Q."/>
            <person name="Wortman J.R."/>
            <person name="Bidwell S.L."/>
            <person name="Alsmark U.C.M."/>
            <person name="Besteiro S."/>
            <person name="Sicheritz-Ponten T."/>
            <person name="Noel C.J."/>
            <person name="Dacks J.B."/>
            <person name="Foster P.G."/>
            <person name="Simillion C."/>
            <person name="Van de Peer Y."/>
            <person name="Miranda-Saavedra D."/>
            <person name="Barton G.J."/>
            <person name="Westrop G.D."/>
            <person name="Mueller S."/>
            <person name="Dessi D."/>
            <person name="Fiori P.L."/>
            <person name="Ren Q."/>
            <person name="Paulsen I."/>
            <person name="Zhang H."/>
            <person name="Bastida-Corcuera F.D."/>
            <person name="Simoes-Barbosa A."/>
            <person name="Brown M.T."/>
            <person name="Hayes R.D."/>
            <person name="Mukherjee M."/>
            <person name="Okumura C.Y."/>
            <person name="Schneider R."/>
            <person name="Smith A.J."/>
            <person name="Vanacova S."/>
            <person name="Villalvazo M."/>
            <person name="Haas B.J."/>
            <person name="Pertea M."/>
            <person name="Feldblyum T.V."/>
            <person name="Utterback T.R."/>
            <person name="Shu C.L."/>
            <person name="Osoegawa K."/>
            <person name="de Jong P.J."/>
            <person name="Hrdy I."/>
            <person name="Horvathova L."/>
            <person name="Zubacova Z."/>
            <person name="Dolezal P."/>
            <person name="Malik S.B."/>
            <person name="Logsdon J.M. Jr."/>
            <person name="Henze K."/>
            <person name="Gupta A."/>
            <person name="Wang C.C."/>
            <person name="Dunne R.L."/>
            <person name="Upcroft J.A."/>
            <person name="Upcroft P."/>
            <person name="White O."/>
            <person name="Salzberg S.L."/>
            <person name="Tang P."/>
            <person name="Chiu C.-H."/>
            <person name="Lee Y.-S."/>
            <person name="Embley T.M."/>
            <person name="Coombs G.H."/>
            <person name="Mottram J.C."/>
            <person name="Tachezy J."/>
            <person name="Fraser-Liggett C.M."/>
            <person name="Johnson P.J."/>
        </authorList>
    </citation>
    <scope>NUCLEOTIDE SEQUENCE [LARGE SCALE GENOMIC DNA]</scope>
    <source>
        <strain evidence="3">G3</strain>
    </source>
</reference>
<sequence length="1007" mass="117666">MEESSDLRFDSVSLSDEPDVDQKEALSEVMRENTLLKQQFQQACDLAAQMEPLQKANQELTQKLRQETSKQEEATSRVKLLLQANQDLTKQIEELKKQSHETKANTNNEYAQKIDAMKKQYEDEIRLTKDQLQKANDLILQNETESKLTMSTITKILESAKHYFTLEFQNLPDFLTFLDSNREEPKPQVVPEVTAPKQLSLLQDAEYQKQITALKKKMKKQREALQLLVDDNDRIRNMMGSKDDKIRELTAQLRNIQKDVMEKNSALEQSFIIKENNYRNTISTLQQKIDSLKFELQTLRLQKPKEVVKIECESKPIIDTQLDSHDDDAVKLMQDQYMSRIDELSKQNDQQRSKREEIFQNFRSSQAKVLELESQLRSMTKKAEEMENLYNQAIADLQNYKSQYQIAEDKDAKIEDINLKNKALKQNAQYLQTQINEHQDKIKAGEVHAKELECVIAEKEKVIERLNGDIAKNQTEMNNLRKSLEDLQSEFAKHKQVKEEVEIPSTIYQSLPAELIPKCDAIMQNKLLQIPSKMQNVIKIIQAYYEDFTRESLKDNEEKLADNAKLFDSISTFITDLSISTTENPITLDELFVDENAENIINCINCLKKQINEANIVNEALASQLDKFKDTLGFTDGDVTQMIEGVKQAFDNTTQEMQHKSQKYKELKRTYLLQQKEHVDKINEMKLDNDQVLKEKAELEKELHDEKEAKKQLNIECKTLQNKVKLLENTLEDEKLNKQNLEKELEKSTKEMQEEAQKVFEAQINQLSQTVETLSNRLNKSKENEDRLQKVVKNTTDKLDEREKFIKQMQMDFAKENDKQQKKFEGEKKNMEDVYNNTMGKMRKQLEDSRKDQESLSQQLEDNNFVIKKLQSKLDKALNRCQKYEAKLTTAAEELHRDRLLFETAKKSQIVQFENKLSSAIDQEREKSDKEMRHFCTFAIDLFREYFKPTDMVDEKTARNILAMVSKDYHRMGETEKTIKSFLAVKDGQTIEDAISQLVLDSTLKRL</sequence>
<accession>A2F4E7</accession>
<dbReference type="KEGG" id="tva:4758029"/>
<feature type="coiled-coil region" evidence="1">
    <location>
        <begin position="334"/>
        <end position="497"/>
    </location>
</feature>
<dbReference type="PANTHER" id="PTHR23161:SF2">
    <property type="entry name" value="PROTEIN CIP2A"/>
    <property type="match status" value="1"/>
</dbReference>
<dbReference type="OrthoDB" id="49058at2759"/>
<dbReference type="AlphaFoldDB" id="A2F4E7"/>
<evidence type="ECO:0000256" key="1">
    <source>
        <dbReference type="SAM" id="Coils"/>
    </source>
</evidence>
<feature type="coiled-coil region" evidence="1">
    <location>
        <begin position="204"/>
        <end position="302"/>
    </location>
</feature>
<feature type="region of interest" description="Disordered" evidence="2">
    <location>
        <begin position="1"/>
        <end position="22"/>
    </location>
</feature>
<name>A2F4E7_TRIV3</name>
<gene>
    <name evidence="3" type="ORF">TVAG_257660</name>
</gene>
<dbReference type="EMBL" id="DS113609">
    <property type="protein sequence ID" value="EAY00212.1"/>
    <property type="molecule type" value="Genomic_DNA"/>
</dbReference>
<evidence type="ECO:0000256" key="2">
    <source>
        <dbReference type="SAM" id="MobiDB-lite"/>
    </source>
</evidence>
<reference evidence="3" key="1">
    <citation type="submission" date="2006-10" db="EMBL/GenBank/DDBJ databases">
        <authorList>
            <person name="Amadeo P."/>
            <person name="Zhao Q."/>
            <person name="Wortman J."/>
            <person name="Fraser-Liggett C."/>
            <person name="Carlton J."/>
        </authorList>
    </citation>
    <scope>NUCLEOTIDE SEQUENCE</scope>
    <source>
        <strain evidence="3">G3</strain>
    </source>
</reference>
<feature type="coiled-coil region" evidence="1">
    <location>
        <begin position="650"/>
        <end position="798"/>
    </location>
</feature>
<dbReference type="STRING" id="5722.A2F4E7"/>
<protein>
    <submittedName>
        <fullName evidence="3">Uncharacterized protein</fullName>
    </submittedName>
</protein>
<dbReference type="PANTHER" id="PTHR23161">
    <property type="entry name" value="PROTEIN CIP2A"/>
    <property type="match status" value="1"/>
</dbReference>
<dbReference type="Proteomes" id="UP000001542">
    <property type="component" value="Unassembled WGS sequence"/>
</dbReference>
<keyword evidence="1" id="KW-0175">Coiled coil</keyword>
<feature type="coiled-coil region" evidence="1">
    <location>
        <begin position="50"/>
        <end position="138"/>
    </location>
</feature>
<dbReference type="InParanoid" id="A2F4E7"/>
<dbReference type="InterPro" id="IPR042510">
    <property type="entry name" value="CIP2A"/>
</dbReference>
<dbReference type="RefSeq" id="XP_001313141.1">
    <property type="nucleotide sequence ID" value="XM_001313140.1"/>
</dbReference>
<proteinExistence type="predicted"/>
<dbReference type="VEuPathDB" id="TrichDB:TVAGG3_1031400"/>
<keyword evidence="4" id="KW-1185">Reference proteome</keyword>
<dbReference type="VEuPathDB" id="TrichDB:TVAG_257660"/>
<evidence type="ECO:0000313" key="3">
    <source>
        <dbReference type="EMBL" id="EAY00212.1"/>
    </source>
</evidence>
<dbReference type="SMR" id="A2F4E7"/>
<feature type="coiled-coil region" evidence="1">
    <location>
        <begin position="839"/>
        <end position="894"/>
    </location>
</feature>
<organism evidence="3 4">
    <name type="scientific">Trichomonas vaginalis (strain ATCC PRA-98 / G3)</name>
    <dbReference type="NCBI Taxonomy" id="412133"/>
    <lineage>
        <taxon>Eukaryota</taxon>
        <taxon>Metamonada</taxon>
        <taxon>Parabasalia</taxon>
        <taxon>Trichomonadida</taxon>
        <taxon>Trichomonadidae</taxon>
        <taxon>Trichomonas</taxon>
    </lineage>
</organism>
<evidence type="ECO:0000313" key="4">
    <source>
        <dbReference type="Proteomes" id="UP000001542"/>
    </source>
</evidence>